<evidence type="ECO:0008006" key="4">
    <source>
        <dbReference type="Google" id="ProtNLM"/>
    </source>
</evidence>
<accession>A0A6L5YSQ8</accession>
<organism evidence="2 3">
    <name type="scientific">Roseburia porci</name>
    <dbReference type="NCBI Taxonomy" id="2605790"/>
    <lineage>
        <taxon>Bacteria</taxon>
        <taxon>Bacillati</taxon>
        <taxon>Bacillota</taxon>
        <taxon>Clostridia</taxon>
        <taxon>Lachnospirales</taxon>
        <taxon>Lachnospiraceae</taxon>
        <taxon>Roseburia</taxon>
    </lineage>
</organism>
<sequence>MEQKTPFKDLSTKAKFQYIWDYYKFPILGVALGIIVVISFIVHFVTYKKPVLTLTFVNCGVDTNDNTIPDSLAPFMSENGYDTSKYTIDLNKNLTLNMDTPNASTSQDLTTLDVMIGAHSISAIFADADTFDALAERSYFVDISSYLSEDELAQYQDDLVYTTDSDTNKTYPVGVHLTSDTCSWLKDTQTYDDCVIGLCYEEGNDDTQKQFMHFLLEE</sequence>
<keyword evidence="1" id="KW-1133">Transmembrane helix</keyword>
<evidence type="ECO:0000313" key="3">
    <source>
        <dbReference type="Proteomes" id="UP000474024"/>
    </source>
</evidence>
<comment type="caution">
    <text evidence="2">The sequence shown here is derived from an EMBL/GenBank/DDBJ whole genome shotgun (WGS) entry which is preliminary data.</text>
</comment>
<keyword evidence="3" id="KW-1185">Reference proteome</keyword>
<dbReference type="EMBL" id="VUNI01000012">
    <property type="protein sequence ID" value="MST74992.1"/>
    <property type="molecule type" value="Genomic_DNA"/>
</dbReference>
<dbReference type="Proteomes" id="UP000474024">
    <property type="component" value="Unassembled WGS sequence"/>
</dbReference>
<proteinExistence type="predicted"/>
<dbReference type="RefSeq" id="WP_154429957.1">
    <property type="nucleotide sequence ID" value="NZ_VUNI01000012.1"/>
</dbReference>
<dbReference type="AlphaFoldDB" id="A0A6L5YSQ8"/>
<name>A0A6L5YSQ8_9FIRM</name>
<keyword evidence="1" id="KW-0472">Membrane</keyword>
<protein>
    <recommendedName>
        <fullName evidence="4">Extracellular solute-binding protein</fullName>
    </recommendedName>
</protein>
<gene>
    <name evidence="2" type="ORF">FYJ75_08120</name>
</gene>
<evidence type="ECO:0000256" key="1">
    <source>
        <dbReference type="SAM" id="Phobius"/>
    </source>
</evidence>
<reference evidence="2 3" key="1">
    <citation type="submission" date="2019-08" db="EMBL/GenBank/DDBJ databases">
        <title>In-depth cultivation of the pig gut microbiome towards novel bacterial diversity and tailored functional studies.</title>
        <authorList>
            <person name="Wylensek D."/>
            <person name="Hitch T.C.A."/>
            <person name="Clavel T."/>
        </authorList>
    </citation>
    <scope>NUCLEOTIDE SEQUENCE [LARGE SCALE GENOMIC DNA]</scope>
    <source>
        <strain evidence="2 3">MUC/MUC-530-WT-4D</strain>
    </source>
</reference>
<keyword evidence="1" id="KW-0812">Transmembrane</keyword>
<feature type="transmembrane region" description="Helical" evidence="1">
    <location>
        <begin position="25"/>
        <end position="45"/>
    </location>
</feature>
<evidence type="ECO:0000313" key="2">
    <source>
        <dbReference type="EMBL" id="MST74992.1"/>
    </source>
</evidence>